<proteinExistence type="inferred from homology"/>
<reference evidence="7 8" key="1">
    <citation type="journal article" date="2024" name="Int. J. Mol. Sci.">
        <title>Exploration of Alicyclobacillus spp. Genome in Search of Antibiotic Resistance.</title>
        <authorList>
            <person name="Bucka-Kolendo J."/>
            <person name="Kiousi D.E."/>
            <person name="Dekowska A."/>
            <person name="Mikolajczuk-Szczyrba A."/>
            <person name="Karadedos D.M."/>
            <person name="Michael P."/>
            <person name="Galanis A."/>
            <person name="Sokolowska B."/>
        </authorList>
    </citation>
    <scope>NUCLEOTIDE SEQUENCE [LARGE SCALE GENOMIC DNA]</scope>
    <source>
        <strain evidence="7 8">KKP 3000</strain>
    </source>
</reference>
<evidence type="ECO:0000313" key="7">
    <source>
        <dbReference type="EMBL" id="MFB5192598.1"/>
    </source>
</evidence>
<feature type="transmembrane region" description="Helical" evidence="6">
    <location>
        <begin position="73"/>
        <end position="96"/>
    </location>
</feature>
<accession>A0ABV5AK37</accession>
<dbReference type="PANTHER" id="PTHR43701:SF2">
    <property type="entry name" value="MEMBRANE TRANSPORTER PROTEIN YJNA-RELATED"/>
    <property type="match status" value="1"/>
</dbReference>
<dbReference type="RefSeq" id="WP_275475937.1">
    <property type="nucleotide sequence ID" value="NZ_CP162940.1"/>
</dbReference>
<dbReference type="EMBL" id="JBDXSU010000025">
    <property type="protein sequence ID" value="MFB5192598.1"/>
    <property type="molecule type" value="Genomic_DNA"/>
</dbReference>
<feature type="transmembrane region" description="Helical" evidence="6">
    <location>
        <begin position="33"/>
        <end position="52"/>
    </location>
</feature>
<evidence type="ECO:0000313" key="8">
    <source>
        <dbReference type="Proteomes" id="UP001579974"/>
    </source>
</evidence>
<gene>
    <name evidence="7" type="ORF">KKP3000_001807</name>
</gene>
<dbReference type="Proteomes" id="UP001579974">
    <property type="component" value="Unassembled WGS sequence"/>
</dbReference>
<feature type="transmembrane region" description="Helical" evidence="6">
    <location>
        <begin position="187"/>
        <end position="204"/>
    </location>
</feature>
<keyword evidence="8" id="KW-1185">Reference proteome</keyword>
<evidence type="ECO:0000256" key="1">
    <source>
        <dbReference type="ARBA" id="ARBA00004141"/>
    </source>
</evidence>
<evidence type="ECO:0000256" key="3">
    <source>
        <dbReference type="ARBA" id="ARBA00022692"/>
    </source>
</evidence>
<protein>
    <recommendedName>
        <fullName evidence="6">Probable membrane transporter protein</fullName>
    </recommendedName>
</protein>
<keyword evidence="5 6" id="KW-0472">Membrane</keyword>
<feature type="transmembrane region" description="Helical" evidence="6">
    <location>
        <begin position="211"/>
        <end position="230"/>
    </location>
</feature>
<keyword evidence="3 6" id="KW-0812">Transmembrane</keyword>
<organism evidence="7 8">
    <name type="scientific">Alicyclobacillus fastidiosus</name>
    <dbReference type="NCBI Taxonomy" id="392011"/>
    <lineage>
        <taxon>Bacteria</taxon>
        <taxon>Bacillati</taxon>
        <taxon>Bacillota</taxon>
        <taxon>Bacilli</taxon>
        <taxon>Bacillales</taxon>
        <taxon>Alicyclobacillaceae</taxon>
        <taxon>Alicyclobacillus</taxon>
    </lineage>
</organism>
<comment type="similarity">
    <text evidence="2 6">Belongs to the 4-toluene sulfonate uptake permease (TSUP) (TC 2.A.102) family.</text>
</comment>
<evidence type="ECO:0000256" key="6">
    <source>
        <dbReference type="RuleBase" id="RU363041"/>
    </source>
</evidence>
<name>A0ABV5AK37_9BACL</name>
<evidence type="ECO:0000256" key="5">
    <source>
        <dbReference type="ARBA" id="ARBA00023136"/>
    </source>
</evidence>
<feature type="transmembrane region" description="Helical" evidence="6">
    <location>
        <begin position="102"/>
        <end position="124"/>
    </location>
</feature>
<keyword evidence="6" id="KW-1003">Cell membrane</keyword>
<dbReference type="Pfam" id="PF01925">
    <property type="entry name" value="TauE"/>
    <property type="match status" value="1"/>
</dbReference>
<dbReference type="PANTHER" id="PTHR43701">
    <property type="entry name" value="MEMBRANE TRANSPORTER PROTEIN MJ0441-RELATED"/>
    <property type="match status" value="1"/>
</dbReference>
<sequence length="254" mass="26786">MSIGIAMMGLLVGTLVGLTGVGAASLLTPILVLIGIHPSIAVGTDLVYNSITKLFGFVQHARQKTVNYRLVKYLAYGSIPGAVIAVLGLHVFSGWYHNEEQLIQYLLGVVLMVAAVGTFVRVVLDNRLKVNRWQAKPLEEKAGVTILIGVIFGFIVGLTSIGSGSLFALAMLYLYRLNGPEMVGTDIAHAFLLATVAGALNAGLGHVNYVLVGNLLIGSIPGVVIGSALATKVPSRPLRLVMSVLIFLSGLKLV</sequence>
<dbReference type="InterPro" id="IPR002781">
    <property type="entry name" value="TM_pro_TauE-like"/>
</dbReference>
<comment type="caution">
    <text evidence="7">The sequence shown here is derived from an EMBL/GenBank/DDBJ whole genome shotgun (WGS) entry which is preliminary data.</text>
</comment>
<evidence type="ECO:0000256" key="2">
    <source>
        <dbReference type="ARBA" id="ARBA00009142"/>
    </source>
</evidence>
<keyword evidence="4 6" id="KW-1133">Transmembrane helix</keyword>
<dbReference type="InterPro" id="IPR051598">
    <property type="entry name" value="TSUP/Inactive_protease-like"/>
</dbReference>
<feature type="transmembrane region" description="Helical" evidence="6">
    <location>
        <begin position="144"/>
        <end position="175"/>
    </location>
</feature>
<evidence type="ECO:0000256" key="4">
    <source>
        <dbReference type="ARBA" id="ARBA00022989"/>
    </source>
</evidence>
<comment type="subcellular location">
    <subcellularLocation>
        <location evidence="6">Cell membrane</location>
        <topology evidence="6">Multi-pass membrane protein</topology>
    </subcellularLocation>
    <subcellularLocation>
        <location evidence="1">Membrane</location>
        <topology evidence="1">Multi-pass membrane protein</topology>
    </subcellularLocation>
</comment>